<feature type="region of interest" description="Disordered" evidence="1">
    <location>
        <begin position="32"/>
        <end position="99"/>
    </location>
</feature>
<name>A0AAW1ZLK9_CULAL</name>
<dbReference type="AlphaFoldDB" id="A0AAW1ZLK9"/>
<sequence>MCTRVRVCVIGVGGTRKNATSLATSAPVCPCEGAEEEKGRGNGGLGSEGLPFNADYRPIRGSQTVKDCRGEGGGQLRGRPRRSIISSKETPSTKLQISFAQLRPDYTHLSMRRATP</sequence>
<proteinExistence type="predicted"/>
<evidence type="ECO:0000313" key="3">
    <source>
        <dbReference type="Proteomes" id="UP001479290"/>
    </source>
</evidence>
<reference evidence="2 3" key="1">
    <citation type="submission" date="2024-05" db="EMBL/GenBank/DDBJ databases">
        <title>A high-quality chromosomal-level genome assembly of Topmouth culter (Culter alburnus).</title>
        <authorList>
            <person name="Zhao H."/>
        </authorList>
    </citation>
    <scope>NUCLEOTIDE SEQUENCE [LARGE SCALE GENOMIC DNA]</scope>
    <source>
        <strain evidence="2">CATC2023</strain>
        <tissue evidence="2">Muscle</tissue>
    </source>
</reference>
<accession>A0AAW1ZLK9</accession>
<comment type="caution">
    <text evidence="2">The sequence shown here is derived from an EMBL/GenBank/DDBJ whole genome shotgun (WGS) entry which is preliminary data.</text>
</comment>
<organism evidence="2 3">
    <name type="scientific">Culter alburnus</name>
    <name type="common">Topmouth culter</name>
    <dbReference type="NCBI Taxonomy" id="194366"/>
    <lineage>
        <taxon>Eukaryota</taxon>
        <taxon>Metazoa</taxon>
        <taxon>Chordata</taxon>
        <taxon>Craniata</taxon>
        <taxon>Vertebrata</taxon>
        <taxon>Euteleostomi</taxon>
        <taxon>Actinopterygii</taxon>
        <taxon>Neopterygii</taxon>
        <taxon>Teleostei</taxon>
        <taxon>Ostariophysi</taxon>
        <taxon>Cypriniformes</taxon>
        <taxon>Xenocyprididae</taxon>
        <taxon>Xenocypridinae</taxon>
        <taxon>Culter</taxon>
    </lineage>
</organism>
<dbReference type="EMBL" id="JAWDJR010000016">
    <property type="protein sequence ID" value="KAK9960940.1"/>
    <property type="molecule type" value="Genomic_DNA"/>
</dbReference>
<protein>
    <submittedName>
        <fullName evidence="2">Uncharacterized protein</fullName>
    </submittedName>
</protein>
<feature type="compositionally biased region" description="Polar residues" evidence="1">
    <location>
        <begin position="84"/>
        <end position="99"/>
    </location>
</feature>
<evidence type="ECO:0000256" key="1">
    <source>
        <dbReference type="SAM" id="MobiDB-lite"/>
    </source>
</evidence>
<dbReference type="Proteomes" id="UP001479290">
    <property type="component" value="Unassembled WGS sequence"/>
</dbReference>
<evidence type="ECO:0000313" key="2">
    <source>
        <dbReference type="EMBL" id="KAK9960940.1"/>
    </source>
</evidence>
<keyword evidence="3" id="KW-1185">Reference proteome</keyword>
<gene>
    <name evidence="2" type="ORF">ABG768_008770</name>
</gene>